<reference evidence="2" key="1">
    <citation type="journal article" date="2019" name="Int. J. Syst. Evol. Microbiol.">
        <title>The Global Catalogue of Microorganisms (GCM) 10K type strain sequencing project: providing services to taxonomists for standard genome sequencing and annotation.</title>
        <authorList>
            <consortium name="The Broad Institute Genomics Platform"/>
            <consortium name="The Broad Institute Genome Sequencing Center for Infectious Disease"/>
            <person name="Wu L."/>
            <person name="Ma J."/>
        </authorList>
    </citation>
    <scope>NUCLEOTIDE SEQUENCE [LARGE SCALE GENOMIC DNA]</scope>
    <source>
        <strain evidence="2">CCUG 59778</strain>
    </source>
</reference>
<keyword evidence="2" id="KW-1185">Reference proteome</keyword>
<dbReference type="Proteomes" id="UP001596157">
    <property type="component" value="Unassembled WGS sequence"/>
</dbReference>
<evidence type="ECO:0000313" key="1">
    <source>
        <dbReference type="EMBL" id="MFC5290928.1"/>
    </source>
</evidence>
<organism evidence="1 2">
    <name type="scientific">Actinokineospora guangxiensis</name>
    <dbReference type="NCBI Taxonomy" id="1490288"/>
    <lineage>
        <taxon>Bacteria</taxon>
        <taxon>Bacillati</taxon>
        <taxon>Actinomycetota</taxon>
        <taxon>Actinomycetes</taxon>
        <taxon>Pseudonocardiales</taxon>
        <taxon>Pseudonocardiaceae</taxon>
        <taxon>Actinokineospora</taxon>
    </lineage>
</organism>
<gene>
    <name evidence="1" type="ORF">ACFPM7_28090</name>
</gene>
<evidence type="ECO:0000313" key="2">
    <source>
        <dbReference type="Proteomes" id="UP001596157"/>
    </source>
</evidence>
<dbReference type="EMBL" id="JBHSKF010000019">
    <property type="protein sequence ID" value="MFC5290928.1"/>
    <property type="molecule type" value="Genomic_DNA"/>
</dbReference>
<sequence>MSVDVTTLWQRLAVEAKVVEILEAVPCIAPVPHQLGRPYLTAYQIAIRLDERHPEVAHELGVEIGGRGVGRNFSLASYLGRQLSELVRRDQDGTHPIEGAFLSSQSVTALTYIDAKGNSVESSATGTPYDLSLFRRRQADR</sequence>
<comment type="caution">
    <text evidence="1">The sequence shown here is derived from an EMBL/GenBank/DDBJ whole genome shotgun (WGS) entry which is preliminary data.</text>
</comment>
<dbReference type="RefSeq" id="WP_378250827.1">
    <property type="nucleotide sequence ID" value="NZ_JBHSKF010000019.1"/>
</dbReference>
<proteinExistence type="predicted"/>
<name>A0ABW0EWS6_9PSEU</name>
<accession>A0ABW0EWS6</accession>
<protein>
    <submittedName>
        <fullName evidence="1">Uncharacterized protein</fullName>
    </submittedName>
</protein>